<sequence length="585" mass="67604">MEDNNLWKRHLLNLVTQVVLALYVFWKSIGKHSANLLLAGSFVFVAGIIKYVERTWALKSGSQKSIESSDRYKIKGTDDKISEKEEEEVSEEEEGTDTYHSKLVDGLLQDSLDSMADVFQFLSDRSLLNPERIKIRKRRQIVPEIERTIWKASVQLGMIYDDVYTKSFVLRTWTGAILRCISQAAVIVAFVLFHVSDKVTYGKADIAITYSLFVGCLFLEVCSMVVSMMSPWTWAWFKNKNCGALASFFRFVLRCEIGYPEMKQRWPNLIGQYSMYSWLFDKDQQRRKYSQRIMILLRKLFVGLFHVGKKKLFWMSKLLDAEYMDLDSRILRRVVQEIRDLPFGFKIDEPSEWKNIGNLLKQTHKRFVVDFGQYIAELHLYTERFLEKCASSKSYMKKISSDEDLVLMDEVCSKLSKYMMYLLVTQPSLLPLSISAGATLNIHQLPTDDIESDTESSRYDVFNLDPTNESSEPHESSKELARMWMRLLIYAAGKSRTALHVAQLGRGGELITFLWLVMSHSGIGESHGTRIQLTQNDAGAENRAGVTKLYGFIFPSEDQKLGADSWWSESEIERPRKRKRNTTDE</sequence>
<dbReference type="EnsemblPlants" id="AVESA.00010b.r2.6DG1159810.1">
    <property type="protein sequence ID" value="AVESA.00010b.r2.6DG1159810.1.CDS"/>
    <property type="gene ID" value="AVESA.00010b.r2.6DG1159810"/>
</dbReference>
<reference evidence="1" key="1">
    <citation type="submission" date="2021-05" db="EMBL/GenBank/DDBJ databases">
        <authorList>
            <person name="Scholz U."/>
            <person name="Mascher M."/>
            <person name="Fiebig A."/>
        </authorList>
    </citation>
    <scope>NUCLEOTIDE SEQUENCE [LARGE SCALE GENOMIC DNA]</scope>
</reference>
<evidence type="ECO:0000313" key="2">
    <source>
        <dbReference type="Proteomes" id="UP001732700"/>
    </source>
</evidence>
<proteinExistence type="predicted"/>
<dbReference type="Proteomes" id="UP001732700">
    <property type="component" value="Chromosome 6D"/>
</dbReference>
<evidence type="ECO:0000313" key="1">
    <source>
        <dbReference type="EnsemblPlants" id="AVESA.00010b.r2.6DG1159810.1.CDS"/>
    </source>
</evidence>
<name>A0ACD5ZJR6_AVESA</name>
<reference evidence="1" key="2">
    <citation type="submission" date="2025-09" db="UniProtKB">
        <authorList>
            <consortium name="EnsemblPlants"/>
        </authorList>
    </citation>
    <scope>IDENTIFICATION</scope>
</reference>
<organism evidence="1 2">
    <name type="scientific">Avena sativa</name>
    <name type="common">Oat</name>
    <dbReference type="NCBI Taxonomy" id="4498"/>
    <lineage>
        <taxon>Eukaryota</taxon>
        <taxon>Viridiplantae</taxon>
        <taxon>Streptophyta</taxon>
        <taxon>Embryophyta</taxon>
        <taxon>Tracheophyta</taxon>
        <taxon>Spermatophyta</taxon>
        <taxon>Magnoliopsida</taxon>
        <taxon>Liliopsida</taxon>
        <taxon>Poales</taxon>
        <taxon>Poaceae</taxon>
        <taxon>BOP clade</taxon>
        <taxon>Pooideae</taxon>
        <taxon>Poodae</taxon>
        <taxon>Poeae</taxon>
        <taxon>Poeae Chloroplast Group 1 (Aveneae type)</taxon>
        <taxon>Aveninae</taxon>
        <taxon>Avena</taxon>
    </lineage>
</organism>
<protein>
    <submittedName>
        <fullName evidence="1">Uncharacterized protein</fullName>
    </submittedName>
</protein>
<accession>A0ACD5ZJR6</accession>
<keyword evidence="2" id="KW-1185">Reference proteome</keyword>